<proteinExistence type="predicted"/>
<name>A0AA38P1F6_9AGAR</name>
<keyword evidence="2" id="KW-1185">Reference proteome</keyword>
<evidence type="ECO:0000313" key="2">
    <source>
        <dbReference type="Proteomes" id="UP001163846"/>
    </source>
</evidence>
<comment type="caution">
    <text evidence="1">The sequence shown here is derived from an EMBL/GenBank/DDBJ whole genome shotgun (WGS) entry which is preliminary data.</text>
</comment>
<dbReference type="PANTHER" id="PTHR13677">
    <property type="entry name" value="LD41638P"/>
    <property type="match status" value="1"/>
</dbReference>
<gene>
    <name evidence="1" type="ORF">F5878DRAFT_352995</name>
</gene>
<dbReference type="EMBL" id="MU806519">
    <property type="protein sequence ID" value="KAJ3834528.1"/>
    <property type="molecule type" value="Genomic_DNA"/>
</dbReference>
<organism evidence="1 2">
    <name type="scientific">Lentinula raphanica</name>
    <dbReference type="NCBI Taxonomy" id="153919"/>
    <lineage>
        <taxon>Eukaryota</taxon>
        <taxon>Fungi</taxon>
        <taxon>Dikarya</taxon>
        <taxon>Basidiomycota</taxon>
        <taxon>Agaricomycotina</taxon>
        <taxon>Agaricomycetes</taxon>
        <taxon>Agaricomycetidae</taxon>
        <taxon>Agaricales</taxon>
        <taxon>Marasmiineae</taxon>
        <taxon>Omphalotaceae</taxon>
        <taxon>Lentinula</taxon>
    </lineage>
</organism>
<dbReference type="AlphaFoldDB" id="A0AA38P1F6"/>
<dbReference type="GO" id="GO:0055037">
    <property type="term" value="C:recycling endosome"/>
    <property type="evidence" value="ECO:0007669"/>
    <property type="project" value="TreeGrafter"/>
</dbReference>
<accession>A0AA38P1F6</accession>
<reference evidence="1" key="1">
    <citation type="submission" date="2022-08" db="EMBL/GenBank/DDBJ databases">
        <authorList>
            <consortium name="DOE Joint Genome Institute"/>
            <person name="Min B."/>
            <person name="Riley R."/>
            <person name="Sierra-Patev S."/>
            <person name="Naranjo-Ortiz M."/>
            <person name="Looney B."/>
            <person name="Konkel Z."/>
            <person name="Slot J.C."/>
            <person name="Sakamoto Y."/>
            <person name="Steenwyk J.L."/>
            <person name="Rokas A."/>
            <person name="Carro J."/>
            <person name="Camarero S."/>
            <person name="Ferreira P."/>
            <person name="Molpeceres G."/>
            <person name="Ruiz-Duenas F.J."/>
            <person name="Serrano A."/>
            <person name="Henrissat B."/>
            <person name="Drula E."/>
            <person name="Hughes K.W."/>
            <person name="Mata J.L."/>
            <person name="Ishikawa N.K."/>
            <person name="Vargas-Isla R."/>
            <person name="Ushijima S."/>
            <person name="Smith C.A."/>
            <person name="Ahrendt S."/>
            <person name="Andreopoulos W."/>
            <person name="He G."/>
            <person name="Labutti K."/>
            <person name="Lipzen A."/>
            <person name="Ng V."/>
            <person name="Sandor L."/>
            <person name="Barry K."/>
            <person name="Martinez A.T."/>
            <person name="Xiao Y."/>
            <person name="Gibbons J.G."/>
            <person name="Terashima K."/>
            <person name="Hibbett D.S."/>
            <person name="Grigoriev I.V."/>
        </authorList>
    </citation>
    <scope>NUCLEOTIDE SEQUENCE</scope>
    <source>
        <strain evidence="1">TFB9207</strain>
    </source>
</reference>
<dbReference type="GO" id="GO:0005085">
    <property type="term" value="F:guanyl-nucleotide exchange factor activity"/>
    <property type="evidence" value="ECO:0007669"/>
    <property type="project" value="InterPro"/>
</dbReference>
<dbReference type="PROSITE" id="PS51257">
    <property type="entry name" value="PROKAR_LIPOPROTEIN"/>
    <property type="match status" value="1"/>
</dbReference>
<evidence type="ECO:0000313" key="1">
    <source>
        <dbReference type="EMBL" id="KAJ3834528.1"/>
    </source>
</evidence>
<dbReference type="InterPro" id="IPR024224">
    <property type="entry name" value="DENND6"/>
</dbReference>
<sequence length="188" mass="21295">MASCTSRRRHYDEARLRAAFGCLPNASSFSCLLLCHIIHLLTPSIERTRNANARSCLSQYCNMKSLIQLPARQLLEIGFLGTMIHVEIPHTGNDVQQISNTMLRENHSRSALHILASAPPFHPPPLLLFEASPSHLWSIWECLVLCEPILLFGSSPAQTSQAAWWFRDLLRPGCPDFFSDWIIRLPIH</sequence>
<dbReference type="Proteomes" id="UP001163846">
    <property type="component" value="Unassembled WGS sequence"/>
</dbReference>
<dbReference type="PANTHER" id="PTHR13677:SF0">
    <property type="entry name" value="LD41638P"/>
    <property type="match status" value="1"/>
</dbReference>
<protein>
    <submittedName>
        <fullName evidence="1">Uncharacterized protein</fullName>
    </submittedName>
</protein>